<dbReference type="InterPro" id="IPR020084">
    <property type="entry name" value="NUDIX_hydrolase_CS"/>
</dbReference>
<evidence type="ECO:0000256" key="3">
    <source>
        <dbReference type="RuleBase" id="RU003476"/>
    </source>
</evidence>
<feature type="domain" description="Nudix hydrolase" evidence="4">
    <location>
        <begin position="1"/>
        <end position="151"/>
    </location>
</feature>
<evidence type="ECO:0000256" key="2">
    <source>
        <dbReference type="ARBA" id="ARBA00022801"/>
    </source>
</evidence>
<dbReference type="InterPro" id="IPR015797">
    <property type="entry name" value="NUDIX_hydrolase-like_dom_sf"/>
</dbReference>
<sequence>MPKKSAGIVLYKYKAGALLVLLVHPGGPFWSNRDLGAWSIPKGEYGAGEEPEAAARREFFEETGIAVTGALEPLGEERLKSGKLVAAFAGESEFDIASIRSNLFEMEWPPKSGRIQSFPEVDRAEWFTLADARAKINAAQSPFIDRLQALCDARSLQAGTDCSG</sequence>
<dbReference type="PANTHER" id="PTHR21340:SF7">
    <property type="entry name" value="NUDIX HYDROLASE DOMAIN-CONTAINING PROTEIN"/>
    <property type="match status" value="1"/>
</dbReference>
<dbReference type="CDD" id="cd04662">
    <property type="entry name" value="NUDIX_Hydrolase"/>
    <property type="match status" value="1"/>
</dbReference>
<evidence type="ECO:0000259" key="4">
    <source>
        <dbReference type="PROSITE" id="PS51462"/>
    </source>
</evidence>
<dbReference type="InterPro" id="IPR051325">
    <property type="entry name" value="Nudix_hydrolase_domain"/>
</dbReference>
<dbReference type="Pfam" id="PF00293">
    <property type="entry name" value="NUDIX"/>
    <property type="match status" value="1"/>
</dbReference>
<comment type="cofactor">
    <cofactor evidence="1">
        <name>Mg(2+)</name>
        <dbReference type="ChEBI" id="CHEBI:18420"/>
    </cofactor>
</comment>
<dbReference type="SUPFAM" id="SSF55811">
    <property type="entry name" value="Nudix"/>
    <property type="match status" value="1"/>
</dbReference>
<dbReference type="PROSITE" id="PS00893">
    <property type="entry name" value="NUDIX_BOX"/>
    <property type="match status" value="1"/>
</dbReference>
<accession>A0A2A6M6Z9</accession>
<evidence type="ECO:0000313" key="5">
    <source>
        <dbReference type="EMBL" id="PDT50216.1"/>
    </source>
</evidence>
<evidence type="ECO:0000256" key="1">
    <source>
        <dbReference type="ARBA" id="ARBA00001946"/>
    </source>
</evidence>
<dbReference type="AlphaFoldDB" id="A0A2A6M6Z9"/>
<dbReference type="Proteomes" id="UP000220353">
    <property type="component" value="Unassembled WGS sequence"/>
</dbReference>
<dbReference type="PRINTS" id="PR00502">
    <property type="entry name" value="NUDIXFAMILY"/>
</dbReference>
<comment type="similarity">
    <text evidence="3">Belongs to the Nudix hydrolase family.</text>
</comment>
<dbReference type="GO" id="GO:0006167">
    <property type="term" value="P:AMP biosynthetic process"/>
    <property type="evidence" value="ECO:0007669"/>
    <property type="project" value="TreeGrafter"/>
</dbReference>
<organism evidence="5 6">
    <name type="scientific">Rhizobium fredii</name>
    <name type="common">Sinorhizobium fredii</name>
    <dbReference type="NCBI Taxonomy" id="380"/>
    <lineage>
        <taxon>Bacteria</taxon>
        <taxon>Pseudomonadati</taxon>
        <taxon>Pseudomonadota</taxon>
        <taxon>Alphaproteobacteria</taxon>
        <taxon>Hyphomicrobiales</taxon>
        <taxon>Rhizobiaceae</taxon>
        <taxon>Sinorhizobium/Ensifer group</taxon>
        <taxon>Sinorhizobium</taxon>
    </lineage>
</organism>
<dbReference type="InterPro" id="IPR020476">
    <property type="entry name" value="Nudix_hydrolase"/>
</dbReference>
<dbReference type="PROSITE" id="PS51462">
    <property type="entry name" value="NUDIX"/>
    <property type="match status" value="1"/>
</dbReference>
<evidence type="ECO:0000313" key="6">
    <source>
        <dbReference type="Proteomes" id="UP000220353"/>
    </source>
</evidence>
<proteinExistence type="inferred from homology"/>
<reference evidence="5 6" key="1">
    <citation type="submission" date="2017-09" db="EMBL/GenBank/DDBJ databases">
        <title>Comparative genomics of rhizobia isolated from Phaseolus vulgaris in China.</title>
        <authorList>
            <person name="Tong W."/>
        </authorList>
    </citation>
    <scope>NUCLEOTIDE SEQUENCE [LARGE SCALE GENOMIC DNA]</scope>
    <source>
        <strain evidence="5 6">PCH1</strain>
    </source>
</reference>
<dbReference type="GO" id="GO:0006754">
    <property type="term" value="P:ATP biosynthetic process"/>
    <property type="evidence" value="ECO:0007669"/>
    <property type="project" value="TreeGrafter"/>
</dbReference>
<gene>
    <name evidence="5" type="ORF">CO661_00705</name>
</gene>
<protein>
    <submittedName>
        <fullName evidence="5">NUDIX hydrolase</fullName>
    </submittedName>
</protein>
<dbReference type="GO" id="GO:0004081">
    <property type="term" value="F:bis(5'-nucleosyl)-tetraphosphatase (asymmetrical) activity"/>
    <property type="evidence" value="ECO:0007669"/>
    <property type="project" value="TreeGrafter"/>
</dbReference>
<comment type="caution">
    <text evidence="5">The sequence shown here is derived from an EMBL/GenBank/DDBJ whole genome shotgun (WGS) entry which is preliminary data.</text>
</comment>
<keyword evidence="2 3" id="KW-0378">Hydrolase</keyword>
<dbReference type="EMBL" id="NWTC01000001">
    <property type="protein sequence ID" value="PDT50216.1"/>
    <property type="molecule type" value="Genomic_DNA"/>
</dbReference>
<dbReference type="RefSeq" id="WP_097586413.1">
    <property type="nucleotide sequence ID" value="NZ_NWTC01000001.1"/>
</dbReference>
<dbReference type="PANTHER" id="PTHR21340">
    <property type="entry name" value="DIADENOSINE 5,5-P1,P4-TETRAPHOSPHATE PYROPHOSPHOHYDROLASE MUTT"/>
    <property type="match status" value="1"/>
</dbReference>
<dbReference type="Gene3D" id="3.90.79.10">
    <property type="entry name" value="Nucleoside Triphosphate Pyrophosphohydrolase"/>
    <property type="match status" value="1"/>
</dbReference>
<dbReference type="InterPro" id="IPR000086">
    <property type="entry name" value="NUDIX_hydrolase_dom"/>
</dbReference>
<name>A0A2A6M6Z9_RHIFR</name>